<evidence type="ECO:0000313" key="3">
    <source>
        <dbReference type="Proteomes" id="UP001417504"/>
    </source>
</evidence>
<proteinExistence type="predicted"/>
<dbReference type="PANTHER" id="PTHR48054:SF82">
    <property type="entry name" value="LRR RECEPTOR-LIKE SERINE_THREONINE-PROTEIN KINASE FLS2"/>
    <property type="match status" value="1"/>
</dbReference>
<dbReference type="AlphaFoldDB" id="A0AAP0KPQ1"/>
<organism evidence="2 3">
    <name type="scientific">Stephania japonica</name>
    <dbReference type="NCBI Taxonomy" id="461633"/>
    <lineage>
        <taxon>Eukaryota</taxon>
        <taxon>Viridiplantae</taxon>
        <taxon>Streptophyta</taxon>
        <taxon>Embryophyta</taxon>
        <taxon>Tracheophyta</taxon>
        <taxon>Spermatophyta</taxon>
        <taxon>Magnoliopsida</taxon>
        <taxon>Ranunculales</taxon>
        <taxon>Menispermaceae</taxon>
        <taxon>Menispermoideae</taxon>
        <taxon>Cissampelideae</taxon>
        <taxon>Stephania</taxon>
    </lineage>
</organism>
<dbReference type="InterPro" id="IPR032675">
    <property type="entry name" value="LRR_dom_sf"/>
</dbReference>
<dbReference type="Gene3D" id="3.80.10.10">
    <property type="entry name" value="Ribonuclease Inhibitor"/>
    <property type="match status" value="1"/>
</dbReference>
<gene>
    <name evidence="2" type="ORF">Sjap_003019</name>
</gene>
<dbReference type="Proteomes" id="UP001417504">
    <property type="component" value="Unassembled WGS sequence"/>
</dbReference>
<name>A0AAP0KPQ1_9MAGN</name>
<reference evidence="2 3" key="1">
    <citation type="submission" date="2024-01" db="EMBL/GenBank/DDBJ databases">
        <title>Genome assemblies of Stephania.</title>
        <authorList>
            <person name="Yang L."/>
        </authorList>
    </citation>
    <scope>NUCLEOTIDE SEQUENCE [LARGE SCALE GENOMIC DNA]</scope>
    <source>
        <strain evidence="2">QJT</strain>
        <tissue evidence="2">Leaf</tissue>
    </source>
</reference>
<accession>A0AAP0KPQ1</accession>
<feature type="region of interest" description="Disordered" evidence="1">
    <location>
        <begin position="118"/>
        <end position="177"/>
    </location>
</feature>
<keyword evidence="3" id="KW-1185">Reference proteome</keyword>
<dbReference type="SUPFAM" id="SSF52058">
    <property type="entry name" value="L domain-like"/>
    <property type="match status" value="1"/>
</dbReference>
<evidence type="ECO:0000313" key="2">
    <source>
        <dbReference type="EMBL" id="KAK9155539.1"/>
    </source>
</evidence>
<protein>
    <submittedName>
        <fullName evidence="2">Uncharacterized protein</fullName>
    </submittedName>
</protein>
<dbReference type="PANTHER" id="PTHR48054">
    <property type="entry name" value="RECEPTOR KINASE-LIKE PROTEIN XA21"/>
    <property type="match status" value="1"/>
</dbReference>
<sequence length="298" mass="32705">MENQITGILPSSIGNLKNLKSLVVLNNRINGTIPRGIGELSQLIYLDLSSNFFEVGTKCRSYSTLAVESHYVLSHIVGAPILDHQDDKPSIRIWIRAWPSIDIGQGSRVQISIGHGRGRGRFQSMQHQPRQEDHIPSAPPERGLTLSQPPPPSVIRRPAIRPAPFEPPSRPTSRPRSIEGTLDLRRDALSPPTEQLISTGLAELASMTRQSQNSTPSSSTHHSTPSSYAGGRSAGATYDSPSSSTHPSTSSSAPRQLPHVEMPHDSASPSELTGERDEPRIRITVKNKRYVVVFHFFK</sequence>
<feature type="region of interest" description="Disordered" evidence="1">
    <location>
        <begin position="207"/>
        <end position="279"/>
    </location>
</feature>
<feature type="compositionally biased region" description="Low complexity" evidence="1">
    <location>
        <begin position="240"/>
        <end position="252"/>
    </location>
</feature>
<comment type="caution">
    <text evidence="2">The sequence shown here is derived from an EMBL/GenBank/DDBJ whole genome shotgun (WGS) entry which is preliminary data.</text>
</comment>
<evidence type="ECO:0000256" key="1">
    <source>
        <dbReference type="SAM" id="MobiDB-lite"/>
    </source>
</evidence>
<feature type="compositionally biased region" description="Low complexity" evidence="1">
    <location>
        <begin position="214"/>
        <end position="227"/>
    </location>
</feature>
<dbReference type="InterPro" id="IPR052592">
    <property type="entry name" value="LRR-RLK"/>
</dbReference>
<dbReference type="EMBL" id="JBBNAE010000001">
    <property type="protein sequence ID" value="KAK9155539.1"/>
    <property type="molecule type" value="Genomic_DNA"/>
</dbReference>